<name>A0A2A2JMR8_9BILA</name>
<evidence type="ECO:0000256" key="1">
    <source>
        <dbReference type="SAM" id="MobiDB-lite"/>
    </source>
</evidence>
<feature type="compositionally biased region" description="Basic and acidic residues" evidence="1">
    <location>
        <begin position="85"/>
        <end position="95"/>
    </location>
</feature>
<sequence>MSSEKFHYNYEIVPVPGREHVQKNFATLPSRAEQYSGRQLSLNERFSIIERGYVLEPVKSGKKREPHKFDVQMPEAHITQNVDELIKSIRDEKSNTKKKTTTKRD</sequence>
<reference evidence="2 3" key="1">
    <citation type="journal article" date="2017" name="Curr. Biol.">
        <title>Genome architecture and evolution of a unichromosomal asexual nematode.</title>
        <authorList>
            <person name="Fradin H."/>
            <person name="Zegar C."/>
            <person name="Gutwein M."/>
            <person name="Lucas J."/>
            <person name="Kovtun M."/>
            <person name="Corcoran D."/>
            <person name="Baugh L.R."/>
            <person name="Kiontke K."/>
            <person name="Gunsalus K."/>
            <person name="Fitch D.H."/>
            <person name="Piano F."/>
        </authorList>
    </citation>
    <scope>NUCLEOTIDE SEQUENCE [LARGE SCALE GENOMIC DNA]</scope>
    <source>
        <strain evidence="2">PF1309</strain>
    </source>
</reference>
<dbReference type="AlphaFoldDB" id="A0A2A2JMR8"/>
<dbReference type="EMBL" id="LIAE01010346">
    <property type="protein sequence ID" value="PAV62799.1"/>
    <property type="molecule type" value="Genomic_DNA"/>
</dbReference>
<feature type="compositionally biased region" description="Basic residues" evidence="1">
    <location>
        <begin position="96"/>
        <end position="105"/>
    </location>
</feature>
<evidence type="ECO:0000313" key="2">
    <source>
        <dbReference type="EMBL" id="PAV62799.1"/>
    </source>
</evidence>
<dbReference type="OrthoDB" id="5849438at2759"/>
<gene>
    <name evidence="2" type="ORF">WR25_23429</name>
</gene>
<comment type="caution">
    <text evidence="2">The sequence shown here is derived from an EMBL/GenBank/DDBJ whole genome shotgun (WGS) entry which is preliminary data.</text>
</comment>
<accession>A0A2A2JMR8</accession>
<keyword evidence="3" id="KW-1185">Reference proteome</keyword>
<organism evidence="2 3">
    <name type="scientific">Diploscapter pachys</name>
    <dbReference type="NCBI Taxonomy" id="2018661"/>
    <lineage>
        <taxon>Eukaryota</taxon>
        <taxon>Metazoa</taxon>
        <taxon>Ecdysozoa</taxon>
        <taxon>Nematoda</taxon>
        <taxon>Chromadorea</taxon>
        <taxon>Rhabditida</taxon>
        <taxon>Rhabditina</taxon>
        <taxon>Rhabditomorpha</taxon>
        <taxon>Rhabditoidea</taxon>
        <taxon>Rhabditidae</taxon>
        <taxon>Diploscapter</taxon>
    </lineage>
</organism>
<proteinExistence type="predicted"/>
<dbReference type="Proteomes" id="UP000218231">
    <property type="component" value="Unassembled WGS sequence"/>
</dbReference>
<evidence type="ECO:0000313" key="3">
    <source>
        <dbReference type="Proteomes" id="UP000218231"/>
    </source>
</evidence>
<feature type="region of interest" description="Disordered" evidence="1">
    <location>
        <begin position="85"/>
        <end position="105"/>
    </location>
</feature>
<protein>
    <submittedName>
        <fullName evidence="2">Uncharacterized protein</fullName>
    </submittedName>
</protein>